<protein>
    <submittedName>
        <fullName evidence="1">DUF2787 family protein</fullName>
    </submittedName>
</protein>
<dbReference type="Proteomes" id="UP001595692">
    <property type="component" value="Unassembled WGS sequence"/>
</dbReference>
<accession>A0ABV8CMB0</accession>
<dbReference type="EMBL" id="JBHSAF010000006">
    <property type="protein sequence ID" value="MFC3913226.1"/>
    <property type="molecule type" value="Genomic_DNA"/>
</dbReference>
<dbReference type="InterPro" id="IPR021248">
    <property type="entry name" value="DUF2787"/>
</dbReference>
<evidence type="ECO:0000313" key="1">
    <source>
        <dbReference type="EMBL" id="MFC3913226.1"/>
    </source>
</evidence>
<sequence>MNHRDPIHHQGPINNRDIALSWQGLPLPVSSKFAVCLTDLLNTHKPTWQQARAVTMNFRDPSYGPESGGFHPVEIRLQRRGNLWSLVYMTDFSYVGMGDYAELAKEVDFDFSSQEGLVAHVHVVPLSELHEFYALWESNFLSYLSLGVYTLTLSCE</sequence>
<dbReference type="RefSeq" id="WP_377151491.1">
    <property type="nucleotide sequence ID" value="NZ_JBHSAF010000006.1"/>
</dbReference>
<evidence type="ECO:0000313" key="2">
    <source>
        <dbReference type="Proteomes" id="UP001595692"/>
    </source>
</evidence>
<organism evidence="1 2">
    <name type="scientific">Pseudaeromonas sharmana</name>
    <dbReference type="NCBI Taxonomy" id="328412"/>
    <lineage>
        <taxon>Bacteria</taxon>
        <taxon>Pseudomonadati</taxon>
        <taxon>Pseudomonadota</taxon>
        <taxon>Gammaproteobacteria</taxon>
        <taxon>Aeromonadales</taxon>
        <taxon>Aeromonadaceae</taxon>
        <taxon>Pseudaeromonas</taxon>
    </lineage>
</organism>
<gene>
    <name evidence="1" type="ORF">ACFOSS_07090</name>
</gene>
<dbReference type="Pfam" id="PF10980">
    <property type="entry name" value="DUF2787"/>
    <property type="match status" value="1"/>
</dbReference>
<dbReference type="PANTHER" id="PTHR38978:SF2">
    <property type="entry name" value="DUF2787 DOMAIN-CONTAINING PROTEIN"/>
    <property type="match status" value="1"/>
</dbReference>
<name>A0ABV8CMB0_9GAMM</name>
<reference evidence="2" key="1">
    <citation type="journal article" date="2019" name="Int. J. Syst. Evol. Microbiol.">
        <title>The Global Catalogue of Microorganisms (GCM) 10K type strain sequencing project: providing services to taxonomists for standard genome sequencing and annotation.</title>
        <authorList>
            <consortium name="The Broad Institute Genomics Platform"/>
            <consortium name="The Broad Institute Genome Sequencing Center for Infectious Disease"/>
            <person name="Wu L."/>
            <person name="Ma J."/>
        </authorList>
    </citation>
    <scope>NUCLEOTIDE SEQUENCE [LARGE SCALE GENOMIC DNA]</scope>
    <source>
        <strain evidence="2">CCUG 54939</strain>
    </source>
</reference>
<dbReference type="Gene3D" id="3.10.450.430">
    <property type="entry name" value="Protein of unknown function DUF2787"/>
    <property type="match status" value="1"/>
</dbReference>
<comment type="caution">
    <text evidence="1">The sequence shown here is derived from an EMBL/GenBank/DDBJ whole genome shotgun (WGS) entry which is preliminary data.</text>
</comment>
<keyword evidence="2" id="KW-1185">Reference proteome</keyword>
<dbReference type="PANTHER" id="PTHR38978">
    <property type="entry name" value="DUF2787 DOMAIN-CONTAINING PROTEIN"/>
    <property type="match status" value="1"/>
</dbReference>
<proteinExistence type="predicted"/>